<comment type="caution">
    <text evidence="1">Lacks conserved residue(s) required for the propagation of feature annotation.</text>
</comment>
<dbReference type="InterPro" id="IPR020889">
    <property type="entry name" value="LipoPS_assembly_LptD"/>
</dbReference>
<organism evidence="3 4">
    <name type="scientific">Roseateles paludis</name>
    <dbReference type="NCBI Taxonomy" id="3145238"/>
    <lineage>
        <taxon>Bacteria</taxon>
        <taxon>Pseudomonadati</taxon>
        <taxon>Pseudomonadota</taxon>
        <taxon>Betaproteobacteria</taxon>
        <taxon>Burkholderiales</taxon>
        <taxon>Sphaerotilaceae</taxon>
        <taxon>Roseateles</taxon>
    </lineage>
</organism>
<gene>
    <name evidence="1 3" type="primary">lptD</name>
    <name evidence="3" type="ORF">ABDJ85_01855</name>
</gene>
<dbReference type="PANTHER" id="PTHR30189:SF1">
    <property type="entry name" value="LPS-ASSEMBLY PROTEIN LPTD"/>
    <property type="match status" value="1"/>
</dbReference>
<accession>A0ABV0FYM1</accession>
<dbReference type="EMBL" id="JBDPZD010000001">
    <property type="protein sequence ID" value="MEO3690189.1"/>
    <property type="molecule type" value="Genomic_DNA"/>
</dbReference>
<dbReference type="RefSeq" id="WP_347703021.1">
    <property type="nucleotide sequence ID" value="NZ_JBDPZD010000001.1"/>
</dbReference>
<protein>
    <recommendedName>
        <fullName evidence="1">LPS-assembly protein LptD</fullName>
    </recommendedName>
</protein>
<proteinExistence type="inferred from homology"/>
<keyword evidence="1" id="KW-0472">Membrane</keyword>
<evidence type="ECO:0000259" key="2">
    <source>
        <dbReference type="Pfam" id="PF04453"/>
    </source>
</evidence>
<dbReference type="InterPro" id="IPR007543">
    <property type="entry name" value="LptD_C"/>
</dbReference>
<sequence length="798" mass="88571">MQCLALWAAGQGLAVAESLTVPTPPAAAASAPSTSLKLKGSRVMAAPIKAASRAPGAPKPALVLSAERAEAQLEQQAHAEGAVELRYGALLLRTDKLDYRFVDDLAQAQGQVQVSQGGNVFTGPALQLYLERFEGEFLNPSYFLGATGGSGKAARIRFEGEHRIAVESGNYSSCPVVEGQEPAWQITARSMRIDTDANEGHAEGAKLRFQGVTILAAPALSFPLGSQRKSGLLPPNLFFDNRSGFEYGQPYYWNIAPQRDATFTPFVMTRRGFGLDSEFRYLEPGHRGRINVDLLPHDRVTGSKRWSYKLRNDGELGADWRYSVSTERVSDESYWKDMTRRVESRTYRLLPTDLQVQRQQELAWGQVETYARMQRWQVLQTVDTSTRYLSPFQRSPQIGLRASTAADEAVLDSFRPWGRKARLEGGLELEFNRFDLPGGALTSQAGSTGSRAHLLAHVAAPMGGEAWWLIPRVAVNVAAYSMDEVGPDGRRRMNRSIPSFSLDHGWVLERDTELFGQRLRQSLEPRVLYVNTPYRAQADLPNFDSAPKDFNFDSIYADNPFTGVDRVADLHAVSVGATSRWVNAERGEEVFRFGAVQRFLFRDQRITPEGAPVNQRFSDILLAGSAHLDPRWWADAAVEFNPDTKRSVRSVLRGRYAPGPFKTLSLAYRLARGQSEQIEAAWQWPLWGGPAVPRDRSGSSGSCQGAWYSAGRVQYSLRDRRLTDSVIGAEYDAGCWLLRVGVERLSTGRAEARTQFMIQLELVGLSQLGSNALKVLKDNVPGYRRLSLDRSPSTDSLP</sequence>
<dbReference type="InterPro" id="IPR050218">
    <property type="entry name" value="LptD"/>
</dbReference>
<dbReference type="Pfam" id="PF04453">
    <property type="entry name" value="LptD"/>
    <property type="match status" value="1"/>
</dbReference>
<keyword evidence="4" id="KW-1185">Reference proteome</keyword>
<comment type="subcellular location">
    <subcellularLocation>
        <location evidence="1">Cell outer membrane</location>
    </subcellularLocation>
</comment>
<evidence type="ECO:0000256" key="1">
    <source>
        <dbReference type="HAMAP-Rule" id="MF_01411"/>
    </source>
</evidence>
<keyword evidence="1" id="KW-0998">Cell outer membrane</keyword>
<dbReference type="HAMAP" id="MF_01411">
    <property type="entry name" value="LPS_assembly_LptD"/>
    <property type="match status" value="1"/>
</dbReference>
<name>A0ABV0FYM1_9BURK</name>
<evidence type="ECO:0000313" key="3">
    <source>
        <dbReference type="EMBL" id="MEO3690189.1"/>
    </source>
</evidence>
<dbReference type="Proteomes" id="UP001495147">
    <property type="component" value="Unassembled WGS sequence"/>
</dbReference>
<keyword evidence="1" id="KW-0732">Signal</keyword>
<reference evidence="3 4" key="1">
    <citation type="submission" date="2024-05" db="EMBL/GenBank/DDBJ databases">
        <title>Roseateles sp. DJS-2-20 16S ribosomal RNA gene Genome sequencing and assembly.</title>
        <authorList>
            <person name="Woo H."/>
        </authorList>
    </citation>
    <scope>NUCLEOTIDE SEQUENCE [LARGE SCALE GENOMIC DNA]</scope>
    <source>
        <strain evidence="3 4">DJS-2-20</strain>
    </source>
</reference>
<comment type="caution">
    <text evidence="3">The sequence shown here is derived from an EMBL/GenBank/DDBJ whole genome shotgun (WGS) entry which is preliminary data.</text>
</comment>
<comment type="function">
    <text evidence="1">Together with LptE, is involved in the assembly of lipopolysaccharide (LPS) at the surface of the outer membrane.</text>
</comment>
<feature type="domain" description="LptD C-terminal" evidence="2">
    <location>
        <begin position="304"/>
        <end position="679"/>
    </location>
</feature>
<evidence type="ECO:0000313" key="4">
    <source>
        <dbReference type="Proteomes" id="UP001495147"/>
    </source>
</evidence>
<comment type="subunit">
    <text evidence="1">Component of the lipopolysaccharide transport and assembly complex. Interacts with LptE and LptA.</text>
</comment>
<dbReference type="PANTHER" id="PTHR30189">
    <property type="entry name" value="LPS-ASSEMBLY PROTEIN"/>
    <property type="match status" value="1"/>
</dbReference>
<comment type="similarity">
    <text evidence="1">Belongs to the LptD family.</text>
</comment>